<name>A0A364K249_9BACL</name>
<reference evidence="7 8" key="1">
    <citation type="submission" date="2018-06" db="EMBL/GenBank/DDBJ databases">
        <title>Thermoflavimicrobium daqus sp. nov., a thermophilic microbe isolated from Moutai-flavour Daqu.</title>
        <authorList>
            <person name="Wang X."/>
            <person name="Zhou H."/>
        </authorList>
    </citation>
    <scope>NUCLEOTIDE SEQUENCE [LARGE SCALE GENOMIC DNA]</scope>
    <source>
        <strain evidence="7 8">FBKL4.011</strain>
    </source>
</reference>
<comment type="caution">
    <text evidence="7">The sequence shown here is derived from an EMBL/GenBank/DDBJ whole genome shotgun (WGS) entry which is preliminary data.</text>
</comment>
<dbReference type="CDD" id="cd10432">
    <property type="entry name" value="BI-1-like_bacterial"/>
    <property type="match status" value="1"/>
</dbReference>
<evidence type="ECO:0000256" key="4">
    <source>
        <dbReference type="ARBA" id="ARBA00022989"/>
    </source>
</evidence>
<sequence length="233" mass="25786">MEPNFPRMHTSTSAKTQQRLMQRVFSWMFVGLSLTAIVAIALSMNPNVPQMLVQNKAMFYGIIALELITVIGLSFLLNRISSFFATLAFFFYAALNGVTFTVILAYFNIGTIGAAFFIAAGMFGISALIGFVTKRDLSKFGSIIFMALIGIILATLINLFFLKSSMFTLILSYIIVGLFCFITAYDIQSIKAIGDQAMDEETATKFAIFGALMLYIDFLAIFKNLIYILGSDD</sequence>
<dbReference type="PANTHER" id="PTHR23291:SF50">
    <property type="entry name" value="PROTEIN LIFEGUARD 4"/>
    <property type="match status" value="1"/>
</dbReference>
<dbReference type="AlphaFoldDB" id="A0A364K249"/>
<proteinExistence type="inferred from homology"/>
<organism evidence="7 8">
    <name type="scientific">Thermoflavimicrobium daqui</name>
    <dbReference type="NCBI Taxonomy" id="2137476"/>
    <lineage>
        <taxon>Bacteria</taxon>
        <taxon>Bacillati</taxon>
        <taxon>Bacillota</taxon>
        <taxon>Bacilli</taxon>
        <taxon>Bacillales</taxon>
        <taxon>Thermoactinomycetaceae</taxon>
        <taxon>Thermoflavimicrobium</taxon>
    </lineage>
</organism>
<feature type="transmembrane region" description="Helical" evidence="6">
    <location>
        <begin position="84"/>
        <end position="106"/>
    </location>
</feature>
<evidence type="ECO:0000313" key="7">
    <source>
        <dbReference type="EMBL" id="RAL22035.1"/>
    </source>
</evidence>
<evidence type="ECO:0000256" key="6">
    <source>
        <dbReference type="RuleBase" id="RU004379"/>
    </source>
</evidence>
<protein>
    <recommendedName>
        <fullName evidence="9">Bax inhibitor-1/YccA family protein</fullName>
    </recommendedName>
</protein>
<dbReference type="PANTHER" id="PTHR23291">
    <property type="entry name" value="BAX INHIBITOR-RELATED"/>
    <property type="match status" value="1"/>
</dbReference>
<feature type="transmembrane region" description="Helical" evidence="6">
    <location>
        <begin position="167"/>
        <end position="185"/>
    </location>
</feature>
<keyword evidence="8" id="KW-1185">Reference proteome</keyword>
<feature type="transmembrane region" description="Helical" evidence="6">
    <location>
        <begin position="140"/>
        <end position="161"/>
    </location>
</feature>
<keyword evidence="4 6" id="KW-1133">Transmembrane helix</keyword>
<feature type="transmembrane region" description="Helical" evidence="6">
    <location>
        <begin position="206"/>
        <end position="229"/>
    </location>
</feature>
<feature type="transmembrane region" description="Helical" evidence="6">
    <location>
        <begin position="57"/>
        <end position="77"/>
    </location>
</feature>
<evidence type="ECO:0000256" key="5">
    <source>
        <dbReference type="ARBA" id="ARBA00023136"/>
    </source>
</evidence>
<evidence type="ECO:0000256" key="3">
    <source>
        <dbReference type="ARBA" id="ARBA00022692"/>
    </source>
</evidence>
<reference evidence="7 8" key="2">
    <citation type="submission" date="2018-06" db="EMBL/GenBank/DDBJ databases">
        <authorList>
            <person name="Zhirakovskaya E."/>
        </authorList>
    </citation>
    <scope>NUCLEOTIDE SEQUENCE [LARGE SCALE GENOMIC DNA]</scope>
    <source>
        <strain evidence="7 8">FBKL4.011</strain>
    </source>
</reference>
<gene>
    <name evidence="7" type="ORF">DL897_14645</name>
</gene>
<keyword evidence="3 6" id="KW-0812">Transmembrane</keyword>
<comment type="subcellular location">
    <subcellularLocation>
        <location evidence="1">Membrane</location>
        <topology evidence="1">Multi-pass membrane protein</topology>
    </subcellularLocation>
</comment>
<comment type="similarity">
    <text evidence="2 6">Belongs to the BI1 family.</text>
</comment>
<evidence type="ECO:0008006" key="9">
    <source>
        <dbReference type="Google" id="ProtNLM"/>
    </source>
</evidence>
<dbReference type="RefSeq" id="WP_113659878.1">
    <property type="nucleotide sequence ID" value="NZ_KZ845672.1"/>
</dbReference>
<dbReference type="GO" id="GO:0005886">
    <property type="term" value="C:plasma membrane"/>
    <property type="evidence" value="ECO:0007669"/>
    <property type="project" value="TreeGrafter"/>
</dbReference>
<dbReference type="EMBL" id="QJKK01000010">
    <property type="protein sequence ID" value="RAL22035.1"/>
    <property type="molecule type" value="Genomic_DNA"/>
</dbReference>
<dbReference type="OrthoDB" id="9793828at2"/>
<dbReference type="Proteomes" id="UP000251213">
    <property type="component" value="Unassembled WGS sequence"/>
</dbReference>
<dbReference type="InterPro" id="IPR006214">
    <property type="entry name" value="Bax_inhibitor_1-related"/>
</dbReference>
<evidence type="ECO:0000256" key="1">
    <source>
        <dbReference type="ARBA" id="ARBA00004141"/>
    </source>
</evidence>
<keyword evidence="5 6" id="KW-0472">Membrane</keyword>
<dbReference type="Pfam" id="PF01027">
    <property type="entry name" value="Bax1-I"/>
    <property type="match status" value="1"/>
</dbReference>
<feature type="transmembrane region" description="Helical" evidence="6">
    <location>
        <begin position="24"/>
        <end position="45"/>
    </location>
</feature>
<evidence type="ECO:0000313" key="8">
    <source>
        <dbReference type="Proteomes" id="UP000251213"/>
    </source>
</evidence>
<accession>A0A364K249</accession>
<feature type="transmembrane region" description="Helical" evidence="6">
    <location>
        <begin position="112"/>
        <end position="133"/>
    </location>
</feature>
<evidence type="ECO:0000256" key="2">
    <source>
        <dbReference type="ARBA" id="ARBA00010350"/>
    </source>
</evidence>